<dbReference type="EMBL" id="DRQG01000067">
    <property type="protein sequence ID" value="HGY55450.1"/>
    <property type="molecule type" value="Genomic_DNA"/>
</dbReference>
<dbReference type="AlphaFoldDB" id="A0A7V4TZW6"/>
<organism evidence="2">
    <name type="scientific">Caldithrix abyssi</name>
    <dbReference type="NCBI Taxonomy" id="187145"/>
    <lineage>
        <taxon>Bacteria</taxon>
        <taxon>Pseudomonadati</taxon>
        <taxon>Calditrichota</taxon>
        <taxon>Calditrichia</taxon>
        <taxon>Calditrichales</taxon>
        <taxon>Calditrichaceae</taxon>
        <taxon>Caldithrix</taxon>
    </lineage>
</organism>
<dbReference type="InterPro" id="IPR002575">
    <property type="entry name" value="Aminoglycoside_PTrfase"/>
</dbReference>
<evidence type="ECO:0000313" key="2">
    <source>
        <dbReference type="EMBL" id="HGY55450.1"/>
    </source>
</evidence>
<feature type="domain" description="Aminoglycoside phosphotransferase" evidence="1">
    <location>
        <begin position="21"/>
        <end position="263"/>
    </location>
</feature>
<protein>
    <submittedName>
        <fullName evidence="2">Aminoglycoside phosphotransferase family protein</fullName>
    </submittedName>
</protein>
<accession>A0A7V4TZW6</accession>
<dbReference type="Pfam" id="PF01636">
    <property type="entry name" value="APH"/>
    <property type="match status" value="1"/>
</dbReference>
<evidence type="ECO:0000259" key="1">
    <source>
        <dbReference type="Pfam" id="PF01636"/>
    </source>
</evidence>
<dbReference type="Proteomes" id="UP000885779">
    <property type="component" value="Unassembled WGS sequence"/>
</dbReference>
<sequence>MPQNLFAIAQQFNLEGNPARIKPFGSGHINDTFKVTTAGADRPDYILQRINDTVFPDVAGLMNNMARVTRHIRHKLEEADEKDIDRRVLTLIPGRDGALFYKDAQGGYWRMLLFIPGGKTYDIVNSPEKAYQGGRAFGRFQALLSDFPPPPLKETIPDFHNLEKRLQTFERTVQADPVKRAGRVKEEIEMIRRRADEMSVLHRLVLAGKIPRRITHNDTKFNNILFDADDRVLCILDLDTVMPGFVHFDFGDAIRTCANTGAEDEKDLTKVSMDIKLFEAYARGFLEETGSFLLPLEIEYLAFSAKLFAYAQALRFLTDYIDGDHYYKIHFPDHNLQRTRAQLKLLQSMEEQYEDMKQIIKKMR</sequence>
<proteinExistence type="predicted"/>
<comment type="caution">
    <text evidence="2">The sequence shown here is derived from an EMBL/GenBank/DDBJ whole genome shotgun (WGS) entry which is preliminary data.</text>
</comment>
<dbReference type="PANTHER" id="PTHR21064:SF5">
    <property type="entry name" value="SLR1880 PROTEIN"/>
    <property type="match status" value="1"/>
</dbReference>
<gene>
    <name evidence="2" type="ORF">ENK44_07115</name>
</gene>
<reference evidence="2" key="1">
    <citation type="journal article" date="2020" name="mSystems">
        <title>Genome- and Community-Level Interaction Insights into Carbon Utilization and Element Cycling Functions of Hydrothermarchaeota in Hydrothermal Sediment.</title>
        <authorList>
            <person name="Zhou Z."/>
            <person name="Liu Y."/>
            <person name="Xu W."/>
            <person name="Pan J."/>
            <person name="Luo Z.H."/>
            <person name="Li M."/>
        </authorList>
    </citation>
    <scope>NUCLEOTIDE SEQUENCE [LARGE SCALE GENOMIC DNA]</scope>
    <source>
        <strain evidence="2">HyVt-577</strain>
    </source>
</reference>
<dbReference type="SUPFAM" id="SSF56112">
    <property type="entry name" value="Protein kinase-like (PK-like)"/>
    <property type="match status" value="1"/>
</dbReference>
<dbReference type="PANTHER" id="PTHR21064">
    <property type="entry name" value="AMINOGLYCOSIDE PHOSPHOTRANSFERASE DOMAIN-CONTAINING PROTEIN-RELATED"/>
    <property type="match status" value="1"/>
</dbReference>
<dbReference type="InterPro" id="IPR011009">
    <property type="entry name" value="Kinase-like_dom_sf"/>
</dbReference>
<name>A0A7V4TZW6_CALAY</name>
<dbReference type="Gene3D" id="3.90.1200.10">
    <property type="match status" value="1"/>
</dbReference>
<dbReference type="InterPro" id="IPR050249">
    <property type="entry name" value="Pseudomonas-type_ThrB"/>
</dbReference>